<dbReference type="Proteomes" id="UP001310248">
    <property type="component" value="Unassembled WGS sequence"/>
</dbReference>
<organism evidence="5 6">
    <name type="scientific">Agarivorans aestuarii</name>
    <dbReference type="NCBI Taxonomy" id="1563703"/>
    <lineage>
        <taxon>Bacteria</taxon>
        <taxon>Pseudomonadati</taxon>
        <taxon>Pseudomonadota</taxon>
        <taxon>Gammaproteobacteria</taxon>
        <taxon>Alteromonadales</taxon>
        <taxon>Alteromonadaceae</taxon>
        <taxon>Agarivorans</taxon>
    </lineage>
</organism>
<name>A0ABU7G556_9ALTE</name>
<sequence>MNHLRYLSVLLLLCLLQACSREGGPAPVTNAGTYNAETRGVLNSSSYKVKKGETLYSIAWRAGIDPEQLAKRNNIPAPYTIYVGQTIKLKSSGVKSGNAKTNKHKTVKSQVKDVNKSSKELESTSTKAYAKNSPKVTAKSQSGPVKGWVWPTKGNVIKGFSNKENGNKGLDIRGRQGQKIVASAPGRVVYAGSALRGYGKLIIIKHNDDYLSAYAHNSRLRVKEKQQVVVGQHIADMGDTGTTDTRLHFEIRFKGKSVDPAKYLPAL</sequence>
<dbReference type="InterPro" id="IPR018392">
    <property type="entry name" value="LysM"/>
</dbReference>
<dbReference type="SUPFAM" id="SSF51261">
    <property type="entry name" value="Duplicated hybrid motif"/>
    <property type="match status" value="1"/>
</dbReference>
<protein>
    <submittedName>
        <fullName evidence="5">Peptidoglycan DD-metalloendopeptidase family protein</fullName>
    </submittedName>
</protein>
<dbReference type="PANTHER" id="PTHR21666">
    <property type="entry name" value="PEPTIDASE-RELATED"/>
    <property type="match status" value="1"/>
</dbReference>
<feature type="signal peptide" evidence="3">
    <location>
        <begin position="1"/>
        <end position="20"/>
    </location>
</feature>
<evidence type="ECO:0000256" key="3">
    <source>
        <dbReference type="SAM" id="SignalP"/>
    </source>
</evidence>
<feature type="domain" description="LysM" evidence="4">
    <location>
        <begin position="45"/>
        <end position="89"/>
    </location>
</feature>
<dbReference type="Gene3D" id="2.70.70.10">
    <property type="entry name" value="Glucose Permease (Domain IIA)"/>
    <property type="match status" value="1"/>
</dbReference>
<dbReference type="EMBL" id="JAYDYW010000007">
    <property type="protein sequence ID" value="MEE1674453.1"/>
    <property type="molecule type" value="Genomic_DNA"/>
</dbReference>
<dbReference type="Pfam" id="PF01476">
    <property type="entry name" value="LysM"/>
    <property type="match status" value="1"/>
</dbReference>
<dbReference type="SMART" id="SM00257">
    <property type="entry name" value="LysM"/>
    <property type="match status" value="1"/>
</dbReference>
<evidence type="ECO:0000256" key="1">
    <source>
        <dbReference type="ARBA" id="ARBA00038420"/>
    </source>
</evidence>
<feature type="compositionally biased region" description="Polar residues" evidence="2">
    <location>
        <begin position="134"/>
        <end position="143"/>
    </location>
</feature>
<keyword evidence="3" id="KW-0732">Signal</keyword>
<reference evidence="5 6" key="2">
    <citation type="submission" date="2023-12" db="EMBL/GenBank/DDBJ databases">
        <authorList>
            <consortium name="Cladostephus spongiosus"/>
            <person name="Lorente B."/>
            <person name="Cabral C."/>
            <person name="Frias J."/>
            <person name="Faria J."/>
            <person name="Toubarro D."/>
        </authorList>
    </citation>
    <scope>NUCLEOTIDE SEQUENCE [LARGE SCALE GENOMIC DNA]</scope>
    <source>
        <strain evidence="5 6">ZMCS4</strain>
    </source>
</reference>
<reference evidence="6" key="1">
    <citation type="submission" date="2023-07" db="EMBL/GenBank/DDBJ databases">
        <title>Draft genome sequence of Agarivorans aestuarii strain ZMCS4, a CAZymes producing bacteria isolated from the marine brown algae Clodostephus spongiosus.</title>
        <authorList>
            <person name="Lorente B."/>
            <person name="Cabral C."/>
            <person name="Frias J."/>
            <person name="Faria J."/>
            <person name="Toubarro D."/>
        </authorList>
    </citation>
    <scope>NUCLEOTIDE SEQUENCE [LARGE SCALE GENOMIC DNA]</scope>
    <source>
        <strain evidence="6">ZMCS4</strain>
    </source>
</reference>
<feature type="compositionally biased region" description="Basic and acidic residues" evidence="2">
    <location>
        <begin position="110"/>
        <end position="122"/>
    </location>
</feature>
<dbReference type="PANTHER" id="PTHR21666:SF263">
    <property type="entry name" value="MUREIN HYDROLASE ACTIVATOR NLPD"/>
    <property type="match status" value="1"/>
</dbReference>
<dbReference type="CDD" id="cd00118">
    <property type="entry name" value="LysM"/>
    <property type="match status" value="1"/>
</dbReference>
<dbReference type="Gene3D" id="3.10.350.10">
    <property type="entry name" value="LysM domain"/>
    <property type="match status" value="1"/>
</dbReference>
<gene>
    <name evidence="5" type="ORF">SNR37_003892</name>
</gene>
<dbReference type="InterPro" id="IPR050570">
    <property type="entry name" value="Cell_wall_metabolism_enzyme"/>
</dbReference>
<comment type="similarity">
    <text evidence="1">Belongs to the E.coli NlpD/Haemophilus LppB family.</text>
</comment>
<proteinExistence type="inferred from homology"/>
<dbReference type="InterPro" id="IPR011055">
    <property type="entry name" value="Dup_hybrid_motif"/>
</dbReference>
<dbReference type="Pfam" id="PF01551">
    <property type="entry name" value="Peptidase_M23"/>
    <property type="match status" value="1"/>
</dbReference>
<dbReference type="InterPro" id="IPR036779">
    <property type="entry name" value="LysM_dom_sf"/>
</dbReference>
<comment type="caution">
    <text evidence="5">The sequence shown here is derived from an EMBL/GenBank/DDBJ whole genome shotgun (WGS) entry which is preliminary data.</text>
</comment>
<evidence type="ECO:0000259" key="4">
    <source>
        <dbReference type="PROSITE" id="PS51782"/>
    </source>
</evidence>
<feature type="chain" id="PRO_5046984685" evidence="3">
    <location>
        <begin position="21"/>
        <end position="267"/>
    </location>
</feature>
<dbReference type="CDD" id="cd12797">
    <property type="entry name" value="M23_peptidase"/>
    <property type="match status" value="1"/>
</dbReference>
<feature type="region of interest" description="Disordered" evidence="2">
    <location>
        <begin position="93"/>
        <end position="144"/>
    </location>
</feature>
<evidence type="ECO:0000313" key="6">
    <source>
        <dbReference type="Proteomes" id="UP001310248"/>
    </source>
</evidence>
<dbReference type="PROSITE" id="PS51257">
    <property type="entry name" value="PROKAR_LIPOPROTEIN"/>
    <property type="match status" value="1"/>
</dbReference>
<keyword evidence="6" id="KW-1185">Reference proteome</keyword>
<dbReference type="InterPro" id="IPR016047">
    <property type="entry name" value="M23ase_b-sheet_dom"/>
</dbReference>
<accession>A0ABU7G556</accession>
<evidence type="ECO:0000313" key="5">
    <source>
        <dbReference type="EMBL" id="MEE1674453.1"/>
    </source>
</evidence>
<dbReference type="PROSITE" id="PS51782">
    <property type="entry name" value="LYSM"/>
    <property type="match status" value="1"/>
</dbReference>
<evidence type="ECO:0000256" key="2">
    <source>
        <dbReference type="SAM" id="MobiDB-lite"/>
    </source>
</evidence>